<feature type="domain" description="NAD-dependent epimerase/dehydratase" evidence="1">
    <location>
        <begin position="3"/>
        <end position="80"/>
    </location>
</feature>
<dbReference type="Gene3D" id="3.40.50.720">
    <property type="entry name" value="NAD(P)-binding Rossmann-like Domain"/>
    <property type="match status" value="1"/>
</dbReference>
<dbReference type="AlphaFoldDB" id="A0AAU7V8R1"/>
<dbReference type="SUPFAM" id="SSF51735">
    <property type="entry name" value="NAD(P)-binding Rossmann-fold domains"/>
    <property type="match status" value="1"/>
</dbReference>
<dbReference type="Pfam" id="PF01370">
    <property type="entry name" value="Epimerase"/>
    <property type="match status" value="1"/>
</dbReference>
<dbReference type="GO" id="GO:0004029">
    <property type="term" value="F:aldehyde dehydrogenase (NAD+) activity"/>
    <property type="evidence" value="ECO:0007669"/>
    <property type="project" value="TreeGrafter"/>
</dbReference>
<protein>
    <recommendedName>
        <fullName evidence="1">NAD-dependent epimerase/dehydratase domain-containing protein</fullName>
    </recommendedName>
</protein>
<evidence type="ECO:0000313" key="2">
    <source>
        <dbReference type="EMBL" id="XBW08041.1"/>
    </source>
</evidence>
<dbReference type="EMBL" id="CP138335">
    <property type="protein sequence ID" value="XBW08041.1"/>
    <property type="molecule type" value="Genomic_DNA"/>
</dbReference>
<gene>
    <name evidence="2" type="ORF">SAC06_00305</name>
</gene>
<organism evidence="2">
    <name type="scientific">Scrofimicrobium appendicitidis</name>
    <dbReference type="NCBI Taxonomy" id="3079930"/>
    <lineage>
        <taxon>Bacteria</taxon>
        <taxon>Bacillati</taxon>
        <taxon>Actinomycetota</taxon>
        <taxon>Actinomycetes</taxon>
        <taxon>Actinomycetales</taxon>
        <taxon>Actinomycetaceae</taxon>
        <taxon>Scrofimicrobium</taxon>
    </lineage>
</organism>
<dbReference type="PANTHER" id="PTHR48079">
    <property type="entry name" value="PROTEIN YEEZ"/>
    <property type="match status" value="1"/>
</dbReference>
<sequence length="333" mass="35477">MRILLFGGTAWLGRTIAQAAIIANHDITCVARGSSVPAAARLVQLDRDLDQSLSALPAGRWDAVIDLATQPGHVRRAVDQLRERADHYLFISSGNAYASLSDPGITEDAPLCRPLAADSMTAPHDYGPAKVACEEAVLSAFGPDRTTIIRPGLIGGPEDPTGRSTYWPLRFARPSNRQGRVLVPDALDYPTSVIDVRDLADWIVQLAEVRGGGIFNATGEVTSLGNHLQLAQTVTESEGKMIAAAPDWLTAQGVHEWMGPKSLPLWISDPQMRGMGALSSLHALENGLSLRPLRDTLADSLAWAVEANLPTVAGAGLTDGEEQALLTALDAQC</sequence>
<dbReference type="RefSeq" id="WP_350258241.1">
    <property type="nucleotide sequence ID" value="NZ_CP138335.1"/>
</dbReference>
<dbReference type="InterPro" id="IPR051783">
    <property type="entry name" value="NAD(P)-dependent_oxidoreduct"/>
</dbReference>
<dbReference type="KEGG" id="sapp:SAC06_00305"/>
<name>A0AAU7V8R1_9ACTO</name>
<proteinExistence type="predicted"/>
<reference evidence="2" key="1">
    <citation type="submission" date="2023-11" db="EMBL/GenBank/DDBJ databases">
        <title>Scrofimicrobium hongkongense sp. nov., isolated from a patient with peritonitis.</title>
        <authorList>
            <person name="Lao H.Y."/>
            <person name="Wong A.Y.P."/>
            <person name="Ng T.L."/>
            <person name="Wong R.Y.L."/>
            <person name="Yau M.C.Y."/>
            <person name="Lam J.Y.W."/>
            <person name="Siu G.K.H."/>
        </authorList>
    </citation>
    <scope>NUCLEOTIDE SEQUENCE</scope>
    <source>
        <strain evidence="2">R131</strain>
    </source>
</reference>
<dbReference type="GO" id="GO:0005737">
    <property type="term" value="C:cytoplasm"/>
    <property type="evidence" value="ECO:0007669"/>
    <property type="project" value="TreeGrafter"/>
</dbReference>
<dbReference type="InterPro" id="IPR001509">
    <property type="entry name" value="Epimerase_deHydtase"/>
</dbReference>
<accession>A0AAU7V8R1</accession>
<dbReference type="PANTHER" id="PTHR48079:SF6">
    <property type="entry name" value="NAD(P)-BINDING DOMAIN-CONTAINING PROTEIN-RELATED"/>
    <property type="match status" value="1"/>
</dbReference>
<dbReference type="InterPro" id="IPR036291">
    <property type="entry name" value="NAD(P)-bd_dom_sf"/>
</dbReference>
<evidence type="ECO:0000259" key="1">
    <source>
        <dbReference type="Pfam" id="PF01370"/>
    </source>
</evidence>